<sequence length="315" mass="35981">MTESPIVLDVEIRNWVVIPILIVLFIVSALKLNISKIMQINSGKPQDVEKTMQMQTINRVRRLVSFYNRIPQRSFFIRKSYLCGTTGSKTNKGILSSIAPVQEDSNPMNMMFANSMFTDPSGITDMLKGNIMHLIPQVTMMSWVNHFFSGFVACKLPFFPLTIRFKTFLQRGIEMGSLDVSYVSSLSWYFLCWFGSEGINAILLGDNMVSPDAQFLQSTIESGPPTQQTPIHKIYASEKENIEMIRYDSIMTNIEDRFLDNIQKKTSFDFNQINKNTINNNNNINNIKPKPIKSNLSNSKQSKRISYQKPSSLIK</sequence>
<dbReference type="GO" id="GO:0072546">
    <property type="term" value="C:EMC complex"/>
    <property type="evidence" value="ECO:0007669"/>
    <property type="project" value="TreeGrafter"/>
</dbReference>
<comment type="subcellular location">
    <subcellularLocation>
        <location evidence="1">Membrane</location>
        <topology evidence="1">Multi-pass membrane protein</topology>
    </subcellularLocation>
</comment>
<dbReference type="Proteomes" id="UP001344447">
    <property type="component" value="Unassembled WGS sequence"/>
</dbReference>
<feature type="compositionally biased region" description="Polar residues" evidence="7">
    <location>
        <begin position="296"/>
        <end position="315"/>
    </location>
</feature>
<comment type="similarity">
    <text evidence="2">Belongs to the EMC3 family.</text>
</comment>
<reference evidence="9 10" key="1">
    <citation type="submission" date="2023-11" db="EMBL/GenBank/DDBJ databases">
        <title>Dfirmibasis_genome.</title>
        <authorList>
            <person name="Edelbroek B."/>
            <person name="Kjellin J."/>
            <person name="Jerlstrom-Hultqvist J."/>
            <person name="Soderbom F."/>
        </authorList>
    </citation>
    <scope>NUCLEOTIDE SEQUENCE [LARGE SCALE GENOMIC DNA]</scope>
    <source>
        <strain evidence="9 10">TNS-C-14</strain>
    </source>
</reference>
<feature type="transmembrane region" description="Helical" evidence="8">
    <location>
        <begin position="12"/>
        <end position="34"/>
    </location>
</feature>
<dbReference type="SMART" id="SM01415">
    <property type="entry name" value="DUF106"/>
    <property type="match status" value="1"/>
</dbReference>
<keyword evidence="10" id="KW-1185">Reference proteome</keyword>
<evidence type="ECO:0000256" key="2">
    <source>
        <dbReference type="ARBA" id="ARBA00005376"/>
    </source>
</evidence>
<evidence type="ECO:0000256" key="4">
    <source>
        <dbReference type="ARBA" id="ARBA00022692"/>
    </source>
</evidence>
<dbReference type="PANTHER" id="PTHR13116">
    <property type="entry name" value="ER MEMBRANE PROTEIN COMPLEX SUBUNIT 3"/>
    <property type="match status" value="1"/>
</dbReference>
<dbReference type="GO" id="GO:0034975">
    <property type="term" value="P:protein folding in endoplasmic reticulum"/>
    <property type="evidence" value="ECO:0007669"/>
    <property type="project" value="TreeGrafter"/>
</dbReference>
<evidence type="ECO:0000256" key="7">
    <source>
        <dbReference type="SAM" id="MobiDB-lite"/>
    </source>
</evidence>
<dbReference type="Pfam" id="PF01956">
    <property type="entry name" value="EMC3_TMCO1"/>
    <property type="match status" value="1"/>
</dbReference>
<accession>A0AAN7UA86</accession>
<dbReference type="InterPro" id="IPR008568">
    <property type="entry name" value="EMC3"/>
</dbReference>
<evidence type="ECO:0000256" key="8">
    <source>
        <dbReference type="SAM" id="Phobius"/>
    </source>
</evidence>
<evidence type="ECO:0000256" key="3">
    <source>
        <dbReference type="ARBA" id="ARBA00020822"/>
    </source>
</evidence>
<evidence type="ECO:0000313" key="10">
    <source>
        <dbReference type="Proteomes" id="UP001344447"/>
    </source>
</evidence>
<dbReference type="PANTHER" id="PTHR13116:SF5">
    <property type="entry name" value="ER MEMBRANE PROTEIN COMPLEX SUBUNIT 3"/>
    <property type="match status" value="1"/>
</dbReference>
<protein>
    <recommendedName>
        <fullName evidence="3">ER membrane protein complex subunit 3</fullName>
    </recommendedName>
</protein>
<evidence type="ECO:0000256" key="1">
    <source>
        <dbReference type="ARBA" id="ARBA00004141"/>
    </source>
</evidence>
<feature type="region of interest" description="Disordered" evidence="7">
    <location>
        <begin position="280"/>
        <end position="315"/>
    </location>
</feature>
<comment type="caution">
    <text evidence="9">The sequence shown here is derived from an EMBL/GenBank/DDBJ whole genome shotgun (WGS) entry which is preliminary data.</text>
</comment>
<keyword evidence="6 8" id="KW-0472">Membrane</keyword>
<feature type="compositionally biased region" description="Low complexity" evidence="7">
    <location>
        <begin position="280"/>
        <end position="295"/>
    </location>
</feature>
<evidence type="ECO:0000256" key="6">
    <source>
        <dbReference type="ARBA" id="ARBA00023136"/>
    </source>
</evidence>
<dbReference type="InterPro" id="IPR002809">
    <property type="entry name" value="EMC3/TMCO1"/>
</dbReference>
<proteinExistence type="inferred from homology"/>
<keyword evidence="5 8" id="KW-1133">Transmembrane helix</keyword>
<dbReference type="AlphaFoldDB" id="A0AAN7UA86"/>
<keyword evidence="4 8" id="KW-0812">Transmembrane</keyword>
<evidence type="ECO:0000313" key="9">
    <source>
        <dbReference type="EMBL" id="KAK5583213.1"/>
    </source>
</evidence>
<evidence type="ECO:0000256" key="5">
    <source>
        <dbReference type="ARBA" id="ARBA00022989"/>
    </source>
</evidence>
<gene>
    <name evidence="9" type="ORF">RB653_004804</name>
</gene>
<organism evidence="9 10">
    <name type="scientific">Dictyostelium firmibasis</name>
    <dbReference type="NCBI Taxonomy" id="79012"/>
    <lineage>
        <taxon>Eukaryota</taxon>
        <taxon>Amoebozoa</taxon>
        <taxon>Evosea</taxon>
        <taxon>Eumycetozoa</taxon>
        <taxon>Dictyostelia</taxon>
        <taxon>Dictyosteliales</taxon>
        <taxon>Dictyosteliaceae</taxon>
        <taxon>Dictyostelium</taxon>
    </lineage>
</organism>
<name>A0AAN7UA86_9MYCE</name>
<dbReference type="EMBL" id="JAVFKY010000001">
    <property type="protein sequence ID" value="KAK5583213.1"/>
    <property type="molecule type" value="Genomic_DNA"/>
</dbReference>